<gene>
    <name evidence="2" type="ORF">Fcan01_19982</name>
</gene>
<organism evidence="2 3">
    <name type="scientific">Folsomia candida</name>
    <name type="common">Springtail</name>
    <dbReference type="NCBI Taxonomy" id="158441"/>
    <lineage>
        <taxon>Eukaryota</taxon>
        <taxon>Metazoa</taxon>
        <taxon>Ecdysozoa</taxon>
        <taxon>Arthropoda</taxon>
        <taxon>Hexapoda</taxon>
        <taxon>Collembola</taxon>
        <taxon>Entomobryomorpha</taxon>
        <taxon>Isotomoidea</taxon>
        <taxon>Isotomidae</taxon>
        <taxon>Proisotominae</taxon>
        <taxon>Folsomia</taxon>
    </lineage>
</organism>
<dbReference type="OrthoDB" id="8297533at2759"/>
<name>A0A226DLI1_FOLCA</name>
<evidence type="ECO:0000313" key="3">
    <source>
        <dbReference type="Proteomes" id="UP000198287"/>
    </source>
</evidence>
<accession>A0A226DLI1</accession>
<dbReference type="Proteomes" id="UP000198287">
    <property type="component" value="Unassembled WGS sequence"/>
</dbReference>
<keyword evidence="1" id="KW-0812">Transmembrane</keyword>
<keyword evidence="1" id="KW-0472">Membrane</keyword>
<feature type="transmembrane region" description="Helical" evidence="1">
    <location>
        <begin position="686"/>
        <end position="711"/>
    </location>
</feature>
<sequence length="737" mass="84122">MIYSTGLRDEGPKGKEFDSFKVLISKLFGNLTELRHGSLTSMALNMTNSIGDFGFFKFDLAGNPYILVQKLNLAWMNSQFSDSTIKAILQVIFPKLGENLLSDLSIGAAEVLTTLNNIATNETSATCSSSEPTPEPFDVRQVLEDYVDNKKLKNEYSNKEVEEEKCYTRRQEGLKLLTNLDAFNLMSNIPTQQDLSVENSKDLGDLHLGDVHLHNFFAGKEFTLKRAKEWWKRQHDPLHVLLKIISFLLKELEYVQENAIFTPISFYLEPYDSDMLAVRNAGSTLVSIRAVLNMLLDYTEEDKIKRRLKNDSWTPSSDASEKECSLQIYDKQSRTVKIIKTTMKKMQMHQETPHVFKYRKTFGNVIALKVAHFDNEDRKFISTTPFWALTKKSKRWVMSKKLKGYEKYSEEQIFFMSAVRNFCRQKLENDVEAILYNVDRCIPVLPKSRSREILSIQANGNCINIYSQENCVGQFIRLQTNFGFLYAKYIAAGFDQDFILVTSENMTVASIGPCFEKCDPQNWVGMRKDLSAEVTLYQEKNFTGTHSTFSISEMQCVRTPRPSMKSWNSIRISGTATTTCVQLHDDATCGFNSVQLRPGYPHLHDLWHWRFYRGASFAVLARSVSLCGNSCPAVVDKLSTTPKTTTTTRHATTITTLEEQVTNQSNMHILQKGNNSQEEQPPHSPVGAILLIILATLFVLGFSGFVGVYFFRRYRNVHPPSQPERSKVIYKSQAEIR</sequence>
<keyword evidence="1" id="KW-1133">Transmembrane helix</keyword>
<comment type="caution">
    <text evidence="2">The sequence shown here is derived from an EMBL/GenBank/DDBJ whole genome shotgun (WGS) entry which is preliminary data.</text>
</comment>
<evidence type="ECO:0000313" key="2">
    <source>
        <dbReference type="EMBL" id="OXA45066.1"/>
    </source>
</evidence>
<protein>
    <submittedName>
        <fullName evidence="2">Uncharacterized protein</fullName>
    </submittedName>
</protein>
<dbReference type="AlphaFoldDB" id="A0A226DLI1"/>
<evidence type="ECO:0000256" key="1">
    <source>
        <dbReference type="SAM" id="Phobius"/>
    </source>
</evidence>
<dbReference type="EMBL" id="LNIX01000018">
    <property type="protein sequence ID" value="OXA45066.1"/>
    <property type="molecule type" value="Genomic_DNA"/>
</dbReference>
<reference evidence="2 3" key="1">
    <citation type="submission" date="2015-12" db="EMBL/GenBank/DDBJ databases">
        <title>The genome of Folsomia candida.</title>
        <authorList>
            <person name="Faddeeva A."/>
            <person name="Derks M.F."/>
            <person name="Anvar Y."/>
            <person name="Smit S."/>
            <person name="Van Straalen N."/>
            <person name="Roelofs D."/>
        </authorList>
    </citation>
    <scope>NUCLEOTIDE SEQUENCE [LARGE SCALE GENOMIC DNA]</scope>
    <source>
        <strain evidence="2 3">VU population</strain>
        <tissue evidence="2">Whole body</tissue>
    </source>
</reference>
<proteinExistence type="predicted"/>
<keyword evidence="3" id="KW-1185">Reference proteome</keyword>